<keyword evidence="2" id="KW-1185">Reference proteome</keyword>
<name>A0A0V1DRF9_9BILA</name>
<gene>
    <name evidence="1" type="ORF">T11_17032</name>
</gene>
<protein>
    <submittedName>
        <fullName evidence="1">Uncharacterized protein</fullName>
    </submittedName>
</protein>
<dbReference type="EMBL" id="JYDP01008077">
    <property type="protein sequence ID" value="KRY64069.1"/>
    <property type="molecule type" value="Genomic_DNA"/>
</dbReference>
<evidence type="ECO:0000313" key="2">
    <source>
        <dbReference type="Proteomes" id="UP000055024"/>
    </source>
</evidence>
<dbReference type="Proteomes" id="UP000055024">
    <property type="component" value="Unassembled WGS sequence"/>
</dbReference>
<comment type="caution">
    <text evidence="1">The sequence shown here is derived from an EMBL/GenBank/DDBJ whole genome shotgun (WGS) entry which is preliminary data.</text>
</comment>
<dbReference type="AlphaFoldDB" id="A0A0V1DRF9"/>
<evidence type="ECO:0000313" key="1">
    <source>
        <dbReference type="EMBL" id="KRY64069.1"/>
    </source>
</evidence>
<sequence>MTRSICRHHMNISLSLSVTMTRLYSSSSYANFILRCRIGCH</sequence>
<organism evidence="1 2">
    <name type="scientific">Trichinella zimbabwensis</name>
    <dbReference type="NCBI Taxonomy" id="268475"/>
    <lineage>
        <taxon>Eukaryota</taxon>
        <taxon>Metazoa</taxon>
        <taxon>Ecdysozoa</taxon>
        <taxon>Nematoda</taxon>
        <taxon>Enoplea</taxon>
        <taxon>Dorylaimia</taxon>
        <taxon>Trichinellida</taxon>
        <taxon>Trichinellidae</taxon>
        <taxon>Trichinella</taxon>
    </lineage>
</organism>
<accession>A0A0V1DRF9</accession>
<proteinExistence type="predicted"/>
<reference evidence="1 2" key="1">
    <citation type="submission" date="2015-01" db="EMBL/GenBank/DDBJ databases">
        <title>Evolution of Trichinella species and genotypes.</title>
        <authorList>
            <person name="Korhonen P.K."/>
            <person name="Edoardo P."/>
            <person name="Giuseppe L.R."/>
            <person name="Gasser R.B."/>
        </authorList>
    </citation>
    <scope>NUCLEOTIDE SEQUENCE [LARGE SCALE GENOMIC DNA]</scope>
    <source>
        <strain evidence="1">ISS1029</strain>
    </source>
</reference>